<dbReference type="Proteomes" id="UP001151760">
    <property type="component" value="Unassembled WGS sequence"/>
</dbReference>
<feature type="region of interest" description="Disordered" evidence="1">
    <location>
        <begin position="752"/>
        <end position="779"/>
    </location>
</feature>
<reference evidence="2" key="1">
    <citation type="journal article" date="2022" name="Int. J. Mol. Sci.">
        <title>Draft Genome of Tanacetum Coccineum: Genomic Comparison of Closely Related Tanacetum-Family Plants.</title>
        <authorList>
            <person name="Yamashiro T."/>
            <person name="Shiraishi A."/>
            <person name="Nakayama K."/>
            <person name="Satake H."/>
        </authorList>
    </citation>
    <scope>NUCLEOTIDE SEQUENCE</scope>
</reference>
<evidence type="ECO:0000313" key="2">
    <source>
        <dbReference type="EMBL" id="GJT20121.1"/>
    </source>
</evidence>
<comment type="caution">
    <text evidence="2">The sequence shown here is derived from an EMBL/GenBank/DDBJ whole genome shotgun (WGS) entry which is preliminary data.</text>
</comment>
<organism evidence="2 3">
    <name type="scientific">Tanacetum coccineum</name>
    <dbReference type="NCBI Taxonomy" id="301880"/>
    <lineage>
        <taxon>Eukaryota</taxon>
        <taxon>Viridiplantae</taxon>
        <taxon>Streptophyta</taxon>
        <taxon>Embryophyta</taxon>
        <taxon>Tracheophyta</taxon>
        <taxon>Spermatophyta</taxon>
        <taxon>Magnoliopsida</taxon>
        <taxon>eudicotyledons</taxon>
        <taxon>Gunneridae</taxon>
        <taxon>Pentapetalae</taxon>
        <taxon>asterids</taxon>
        <taxon>campanulids</taxon>
        <taxon>Asterales</taxon>
        <taxon>Asteraceae</taxon>
        <taxon>Asteroideae</taxon>
        <taxon>Anthemideae</taxon>
        <taxon>Anthemidinae</taxon>
        <taxon>Tanacetum</taxon>
    </lineage>
</organism>
<feature type="compositionally biased region" description="Polar residues" evidence="1">
    <location>
        <begin position="767"/>
        <end position="779"/>
    </location>
</feature>
<accession>A0ABQ5BZ07</accession>
<sequence>MPQLNQKDYQCTKAYLPRIHRSKAMDEEVRESYLRLESCLFHEGRFVTPSFIETNNILPTFQAVGLESFLTLDEPIFLDSENFFCTLGNRDHVNACTAYLLYYLTIKIKFNFTSMILYRMEEVKNKSNGPMPFAMLLTRLYNHILRTNPQAIVPPDRFMFHDRVMNPLDISRNPIKEKGKRVASPSVSSSSSSSSDVKSPTYVNLTSSSEEHQNEKTPSPPPRKKSLSPPQAPSKSISSKGTHYTSSSSLTSSPSDSYVSAMDNWPPGPSNPSPPLRVTRPPPGFPHLPPGFEQLTPNQPLFVNINNNIPHLHNNRPHQENIQHPPPNLGNQDFPHPPNILDFMIDYALWEVIDNGVTLPKIKIVEGVITEMPITTTKEKAQRILEVKARSTLMMGIPNEHQLKFNSIKDAKKLLEAVEKRFGGNAATRKTQTNLLKQQYENFTALSSEMRDQTFDRLQKLMSQNKADLDTMSMDDLYNNLKVTNEAVNTAHGVSTASTQVNASNSTNINNLSDAVICAFFASQPNIPQLVHEDLQQIHPDDMEEMDLRWQMAMLTMRTRRFLKNTGRKLTVNGNETIGFDKSKVECYNCLRGTFCLGVQSSKNQDKRTRKDYEGSNYALIAFSSDSKVSNDSICFNSCLKTIESLKSQNDQLLKDLKKSELMVLVPIPTALRNFMPQTPHLSFTGLDEFVNEPVVENSKAMSSKEEPKVVRKNDDAPIIEEWVSDDEEEDVSQPKIKKKTVRPSIVKKEFVKSKQQEKTARKTVKQVKSNIGQKPHSS</sequence>
<dbReference type="EMBL" id="BQNB010013774">
    <property type="protein sequence ID" value="GJT20121.1"/>
    <property type="molecule type" value="Genomic_DNA"/>
</dbReference>
<evidence type="ECO:0000313" key="3">
    <source>
        <dbReference type="Proteomes" id="UP001151760"/>
    </source>
</evidence>
<proteinExistence type="predicted"/>
<feature type="compositionally biased region" description="Low complexity" evidence="1">
    <location>
        <begin position="184"/>
        <end position="200"/>
    </location>
</feature>
<name>A0ABQ5BZ07_9ASTR</name>
<feature type="compositionally biased region" description="Low complexity" evidence="1">
    <location>
        <begin position="236"/>
        <end position="260"/>
    </location>
</feature>
<protein>
    <submittedName>
        <fullName evidence="2">Uncharacterized protein</fullName>
    </submittedName>
</protein>
<feature type="compositionally biased region" description="Pro residues" evidence="1">
    <location>
        <begin position="266"/>
        <end position="286"/>
    </location>
</feature>
<gene>
    <name evidence="2" type="ORF">Tco_0878827</name>
</gene>
<feature type="compositionally biased region" description="Basic and acidic residues" evidence="1">
    <location>
        <begin position="752"/>
        <end position="761"/>
    </location>
</feature>
<evidence type="ECO:0000256" key="1">
    <source>
        <dbReference type="SAM" id="MobiDB-lite"/>
    </source>
</evidence>
<feature type="region of interest" description="Disordered" evidence="1">
    <location>
        <begin position="171"/>
        <end position="286"/>
    </location>
</feature>
<reference evidence="2" key="2">
    <citation type="submission" date="2022-01" db="EMBL/GenBank/DDBJ databases">
        <authorList>
            <person name="Yamashiro T."/>
            <person name="Shiraishi A."/>
            <person name="Satake H."/>
            <person name="Nakayama K."/>
        </authorList>
    </citation>
    <scope>NUCLEOTIDE SEQUENCE</scope>
</reference>
<keyword evidence="3" id="KW-1185">Reference proteome</keyword>